<protein>
    <submittedName>
        <fullName evidence="1">Uncharacterized protein</fullName>
    </submittedName>
</protein>
<dbReference type="RefSeq" id="WP_245763864.1">
    <property type="nucleotide sequence ID" value="NZ_FOLO01000038.1"/>
</dbReference>
<evidence type="ECO:0000313" key="2">
    <source>
        <dbReference type="Proteomes" id="UP000198862"/>
    </source>
</evidence>
<sequence>MSIEQNLIQLQQVNAQLHQGVNALTQEVTSKIGEIDSKLNQSTSEAKEKVDGYIALSRDKQSHYRITKNQALIPNEASTMPKFWSQGFVKSAKLIETVTTGIEPDQRSDLAREFLRAINSDRKYFANSFKIWELEYYPNRRGDDINDYAYLMYQYFRTTNYITVAAIVKHIKGVVPDSWWCGGLEANQQAKVCGSHSTMGGRNFYSHCHPYVRGAGKAETETGIIQVALPAVVTGDVDLTGGNWGQFAYLGDADQAAFD</sequence>
<dbReference type="Proteomes" id="UP000198862">
    <property type="component" value="Unassembled WGS sequence"/>
</dbReference>
<evidence type="ECO:0000313" key="1">
    <source>
        <dbReference type="EMBL" id="SFD16836.1"/>
    </source>
</evidence>
<name>A0A1I1Q3V9_9GAMM</name>
<accession>A0A1I1Q3V9</accession>
<dbReference type="EMBL" id="FOLO01000038">
    <property type="protein sequence ID" value="SFD16836.1"/>
    <property type="molecule type" value="Genomic_DNA"/>
</dbReference>
<reference evidence="1 2" key="1">
    <citation type="submission" date="2016-10" db="EMBL/GenBank/DDBJ databases">
        <authorList>
            <person name="de Groot N.N."/>
        </authorList>
    </citation>
    <scope>NUCLEOTIDE SEQUENCE [LARGE SCALE GENOMIC DNA]</scope>
    <source>
        <strain evidence="1 2">DSM 6059</strain>
    </source>
</reference>
<organism evidence="1 2">
    <name type="scientific">Pseudoalteromonas denitrificans DSM 6059</name>
    <dbReference type="NCBI Taxonomy" id="1123010"/>
    <lineage>
        <taxon>Bacteria</taxon>
        <taxon>Pseudomonadati</taxon>
        <taxon>Pseudomonadota</taxon>
        <taxon>Gammaproteobacteria</taxon>
        <taxon>Alteromonadales</taxon>
        <taxon>Pseudoalteromonadaceae</taxon>
        <taxon>Pseudoalteromonas</taxon>
    </lineage>
</organism>
<dbReference type="AlphaFoldDB" id="A0A1I1Q3V9"/>
<gene>
    <name evidence="1" type="ORF">SAMN02745724_03730</name>
</gene>
<proteinExistence type="predicted"/>
<keyword evidence="2" id="KW-1185">Reference proteome</keyword>
<dbReference type="STRING" id="1123010.SAMN02745724_03730"/>